<organism evidence="4 5">
    <name type="scientific">Ascoidea rubescens DSM 1968</name>
    <dbReference type="NCBI Taxonomy" id="1344418"/>
    <lineage>
        <taxon>Eukaryota</taxon>
        <taxon>Fungi</taxon>
        <taxon>Dikarya</taxon>
        <taxon>Ascomycota</taxon>
        <taxon>Saccharomycotina</taxon>
        <taxon>Saccharomycetes</taxon>
        <taxon>Ascoideaceae</taxon>
        <taxon>Ascoidea</taxon>
    </lineage>
</organism>
<dbReference type="PANTHER" id="PTHR22904">
    <property type="entry name" value="TPR REPEAT CONTAINING PROTEIN"/>
    <property type="match status" value="1"/>
</dbReference>
<dbReference type="EMBL" id="KV454491">
    <property type="protein sequence ID" value="ODV58491.1"/>
    <property type="molecule type" value="Genomic_DNA"/>
</dbReference>
<feature type="non-terminal residue" evidence="4">
    <location>
        <position position="66"/>
    </location>
</feature>
<evidence type="ECO:0000313" key="4">
    <source>
        <dbReference type="EMBL" id="ODV58491.1"/>
    </source>
</evidence>
<name>A0A1D2VA55_9ASCO</name>
<dbReference type="InterPro" id="IPR011990">
    <property type="entry name" value="TPR-like_helical_dom_sf"/>
</dbReference>
<dbReference type="FunCoup" id="A0A1D2VA55">
    <property type="interactions" value="86"/>
</dbReference>
<dbReference type="SUPFAM" id="SSF48452">
    <property type="entry name" value="TPR-like"/>
    <property type="match status" value="1"/>
</dbReference>
<evidence type="ECO:0000256" key="2">
    <source>
        <dbReference type="ARBA" id="ARBA00022803"/>
    </source>
</evidence>
<proteinExistence type="predicted"/>
<protein>
    <submittedName>
        <fullName evidence="4">Uncharacterized protein</fullName>
    </submittedName>
</protein>
<dbReference type="InterPro" id="IPR019734">
    <property type="entry name" value="TPR_rpt"/>
</dbReference>
<evidence type="ECO:0000256" key="1">
    <source>
        <dbReference type="ARBA" id="ARBA00022737"/>
    </source>
</evidence>
<evidence type="ECO:0000313" key="5">
    <source>
        <dbReference type="Proteomes" id="UP000095038"/>
    </source>
</evidence>
<accession>A0A1D2VA55</accession>
<dbReference type="OrthoDB" id="10250354at2759"/>
<keyword evidence="5" id="KW-1185">Reference proteome</keyword>
<dbReference type="GO" id="GO:0051879">
    <property type="term" value="F:Hsp90 protein binding"/>
    <property type="evidence" value="ECO:0007669"/>
    <property type="project" value="TreeGrafter"/>
</dbReference>
<dbReference type="Gene3D" id="1.25.40.10">
    <property type="entry name" value="Tetratricopeptide repeat domain"/>
    <property type="match status" value="1"/>
</dbReference>
<keyword evidence="1" id="KW-0677">Repeat</keyword>
<dbReference type="PROSITE" id="PS50005">
    <property type="entry name" value="TPR"/>
    <property type="match status" value="1"/>
</dbReference>
<dbReference type="InParanoid" id="A0A1D2VA55"/>
<reference evidence="5" key="1">
    <citation type="submission" date="2016-05" db="EMBL/GenBank/DDBJ databases">
        <title>Comparative genomics of biotechnologically important yeasts.</title>
        <authorList>
            <consortium name="DOE Joint Genome Institute"/>
            <person name="Riley R."/>
            <person name="Haridas S."/>
            <person name="Wolfe K.H."/>
            <person name="Lopes M.R."/>
            <person name="Hittinger C.T."/>
            <person name="Goker M."/>
            <person name="Salamov A."/>
            <person name="Wisecaver J."/>
            <person name="Long T.M."/>
            <person name="Aerts A.L."/>
            <person name="Barry K."/>
            <person name="Choi C."/>
            <person name="Clum A."/>
            <person name="Coughlan A.Y."/>
            <person name="Deshpande S."/>
            <person name="Douglass A.P."/>
            <person name="Hanson S.J."/>
            <person name="Klenk H.-P."/>
            <person name="Labutti K."/>
            <person name="Lapidus A."/>
            <person name="Lindquist E."/>
            <person name="Lipzen A."/>
            <person name="Meier-Kolthoff J.P."/>
            <person name="Ohm R.A."/>
            <person name="Otillar R.P."/>
            <person name="Pangilinan J."/>
            <person name="Peng Y."/>
            <person name="Rokas A."/>
            <person name="Rosa C.A."/>
            <person name="Scheuner C."/>
            <person name="Sibirny A.A."/>
            <person name="Slot J.C."/>
            <person name="Stielow J.B."/>
            <person name="Sun H."/>
            <person name="Kurtzman C.P."/>
            <person name="Blackwell M."/>
            <person name="Grigoriev I.V."/>
            <person name="Jeffries T.W."/>
        </authorList>
    </citation>
    <scope>NUCLEOTIDE SEQUENCE [LARGE SCALE GENOMIC DNA]</scope>
    <source>
        <strain evidence="5">DSM 1968</strain>
    </source>
</reference>
<keyword evidence="2 3" id="KW-0802">TPR repeat</keyword>
<dbReference type="AlphaFoldDB" id="A0A1D2VA55"/>
<dbReference type="Proteomes" id="UP000095038">
    <property type="component" value="Unassembled WGS sequence"/>
</dbReference>
<evidence type="ECO:0000256" key="3">
    <source>
        <dbReference type="PROSITE-ProRule" id="PRU00339"/>
    </source>
</evidence>
<sequence>MDADELKKEGNKAFSNKEYKKAAKLYRDAIRTNPQNPVLYSNRAMCFIKLEDWKRVISDCEKGLLF</sequence>
<dbReference type="GeneID" id="30964546"/>
<dbReference type="PANTHER" id="PTHR22904:SF523">
    <property type="entry name" value="STRESS-INDUCED-PHOSPHOPROTEIN 1"/>
    <property type="match status" value="1"/>
</dbReference>
<gene>
    <name evidence="4" type="ORF">ASCRUDRAFT_39122</name>
</gene>
<dbReference type="RefSeq" id="XP_020044798.1">
    <property type="nucleotide sequence ID" value="XM_020190910.1"/>
</dbReference>
<feature type="repeat" description="TPR" evidence="3">
    <location>
        <begin position="3"/>
        <end position="36"/>
    </location>
</feature>
<dbReference type="STRING" id="1344418.A0A1D2VA55"/>